<gene>
    <name evidence="3" type="ORF">ENV79_03370</name>
</gene>
<feature type="chain" id="PRO_5031434323" description="Periplasmic heavy metal sensor" evidence="2">
    <location>
        <begin position="22"/>
        <end position="157"/>
    </location>
</feature>
<evidence type="ECO:0000256" key="2">
    <source>
        <dbReference type="SAM" id="SignalP"/>
    </source>
</evidence>
<evidence type="ECO:0008006" key="4">
    <source>
        <dbReference type="Google" id="ProtNLM"/>
    </source>
</evidence>
<dbReference type="Gene3D" id="1.20.120.1490">
    <property type="match status" value="1"/>
</dbReference>
<keyword evidence="2" id="KW-0732">Signal</keyword>
<dbReference type="AlphaFoldDB" id="A0A7V6CN24"/>
<feature type="coiled-coil region" evidence="1">
    <location>
        <begin position="66"/>
        <end position="121"/>
    </location>
</feature>
<evidence type="ECO:0000256" key="1">
    <source>
        <dbReference type="SAM" id="Coils"/>
    </source>
</evidence>
<keyword evidence="1" id="KW-0175">Coiled coil</keyword>
<sequence length="157" mass="19105">MKTLKTFLIFSLFSLAFILFAQPCPCPESNPHPRETIENLRLWRLTEELNLTEEQSAKIFPKWKKLRELREKRREEREKELEKLSELLLKKAKDDEIKKQVNMIKENDKKNREECEKLEEEIFSLLTPIQQAKYLLFHMNFEAKIKGMIKKLKRWKR</sequence>
<accession>A0A7V6CN24</accession>
<evidence type="ECO:0000313" key="3">
    <source>
        <dbReference type="EMBL" id="HHR48665.1"/>
    </source>
</evidence>
<organism evidence="3">
    <name type="scientific">candidate division WOR-3 bacterium</name>
    <dbReference type="NCBI Taxonomy" id="2052148"/>
    <lineage>
        <taxon>Bacteria</taxon>
        <taxon>Bacteria division WOR-3</taxon>
    </lineage>
</organism>
<comment type="caution">
    <text evidence="3">The sequence shown here is derived from an EMBL/GenBank/DDBJ whole genome shotgun (WGS) entry which is preliminary data.</text>
</comment>
<proteinExistence type="predicted"/>
<feature type="signal peptide" evidence="2">
    <location>
        <begin position="1"/>
        <end position="21"/>
    </location>
</feature>
<dbReference type="EMBL" id="DTHS01000022">
    <property type="protein sequence ID" value="HHR48665.1"/>
    <property type="molecule type" value="Genomic_DNA"/>
</dbReference>
<reference evidence="3" key="1">
    <citation type="journal article" date="2020" name="mSystems">
        <title>Genome- and Community-Level Interaction Insights into Carbon Utilization and Element Cycling Functions of Hydrothermarchaeota in Hydrothermal Sediment.</title>
        <authorList>
            <person name="Zhou Z."/>
            <person name="Liu Y."/>
            <person name="Xu W."/>
            <person name="Pan J."/>
            <person name="Luo Z.H."/>
            <person name="Li M."/>
        </authorList>
    </citation>
    <scope>NUCLEOTIDE SEQUENCE [LARGE SCALE GENOMIC DNA]</scope>
    <source>
        <strain evidence="3">SpSt-791</strain>
    </source>
</reference>
<protein>
    <recommendedName>
        <fullName evidence="4">Periplasmic heavy metal sensor</fullName>
    </recommendedName>
</protein>
<name>A0A7V6CN24_UNCW3</name>